<feature type="compositionally biased region" description="Polar residues" evidence="6">
    <location>
        <begin position="214"/>
        <end position="223"/>
    </location>
</feature>
<dbReference type="Pfam" id="PF05460">
    <property type="entry name" value="ORC6"/>
    <property type="match status" value="1"/>
</dbReference>
<evidence type="ECO:0000256" key="4">
    <source>
        <dbReference type="ARBA" id="ARBA00023125"/>
    </source>
</evidence>
<dbReference type="eggNOG" id="ENOG502QS52">
    <property type="taxonomic scope" value="Eukaryota"/>
</dbReference>
<name>G0VA56_NAUCA</name>
<evidence type="ECO:0000259" key="7">
    <source>
        <dbReference type="Pfam" id="PF05460"/>
    </source>
</evidence>
<dbReference type="OMA" id="ARYHICA"/>
<evidence type="ECO:0000313" key="9">
    <source>
        <dbReference type="Proteomes" id="UP000001640"/>
    </source>
</evidence>
<dbReference type="CDD" id="cd11583">
    <property type="entry name" value="Orc6_mid"/>
    <property type="match status" value="1"/>
</dbReference>
<dbReference type="HOGENOM" id="CLU_660677_0_0_1"/>
<feature type="domain" description="ORC6 first cyclin-like" evidence="7">
    <location>
        <begin position="22"/>
        <end position="106"/>
    </location>
</feature>
<dbReference type="GO" id="GO:0003688">
    <property type="term" value="F:DNA replication origin binding"/>
    <property type="evidence" value="ECO:0007669"/>
    <property type="project" value="EnsemblFungi"/>
</dbReference>
<comment type="subcellular location">
    <subcellularLocation>
        <location evidence="1">Nucleus</location>
    </subcellularLocation>
</comment>
<keyword evidence="9" id="KW-1185">Reference proteome</keyword>
<evidence type="ECO:0000256" key="5">
    <source>
        <dbReference type="ARBA" id="ARBA00023242"/>
    </source>
</evidence>
<proteinExistence type="inferred from homology"/>
<dbReference type="InterPro" id="IPR008721">
    <property type="entry name" value="ORC6_cyclin_first"/>
</dbReference>
<evidence type="ECO:0000256" key="6">
    <source>
        <dbReference type="SAM" id="MobiDB-lite"/>
    </source>
</evidence>
<keyword evidence="5" id="KW-0539">Nucleus</keyword>
<dbReference type="GO" id="GO:0006270">
    <property type="term" value="P:DNA replication initiation"/>
    <property type="evidence" value="ECO:0007669"/>
    <property type="project" value="EnsemblFungi"/>
</dbReference>
<feature type="compositionally biased region" description="Low complexity" evidence="6">
    <location>
        <begin position="154"/>
        <end position="166"/>
    </location>
</feature>
<dbReference type="Proteomes" id="UP000001640">
    <property type="component" value="Chromosome 2"/>
</dbReference>
<dbReference type="InParanoid" id="G0VA56"/>
<evidence type="ECO:0000256" key="3">
    <source>
        <dbReference type="ARBA" id="ARBA00022705"/>
    </source>
</evidence>
<feature type="compositionally biased region" description="Basic and acidic residues" evidence="6">
    <location>
        <begin position="203"/>
        <end position="213"/>
    </location>
</feature>
<gene>
    <name evidence="8" type="primary">NCAS0B07020</name>
    <name evidence="8" type="ordered locus">NCAS_0B07020</name>
</gene>
<dbReference type="FunCoup" id="G0VA56">
    <property type="interactions" value="308"/>
</dbReference>
<comment type="similarity">
    <text evidence="2">Belongs to the ORC6 family.</text>
</comment>
<dbReference type="GO" id="GO:0031261">
    <property type="term" value="C:DNA replication preinitiation complex"/>
    <property type="evidence" value="ECO:0007669"/>
    <property type="project" value="EnsemblFungi"/>
</dbReference>
<dbReference type="GO" id="GO:0030466">
    <property type="term" value="P:silent mating-type cassette heterochromatin formation"/>
    <property type="evidence" value="ECO:0007669"/>
    <property type="project" value="EnsemblFungi"/>
</dbReference>
<evidence type="ECO:0000256" key="2">
    <source>
        <dbReference type="ARBA" id="ARBA00010840"/>
    </source>
</evidence>
<organism evidence="8 9">
    <name type="scientific">Naumovozyma castellii</name>
    <name type="common">Yeast</name>
    <name type="synonym">Saccharomyces castellii</name>
    <dbReference type="NCBI Taxonomy" id="27288"/>
    <lineage>
        <taxon>Eukaryota</taxon>
        <taxon>Fungi</taxon>
        <taxon>Dikarya</taxon>
        <taxon>Ascomycota</taxon>
        <taxon>Saccharomycotina</taxon>
        <taxon>Saccharomycetes</taxon>
        <taxon>Saccharomycetales</taxon>
        <taxon>Saccharomycetaceae</taxon>
        <taxon>Naumovozyma</taxon>
    </lineage>
</organism>
<keyword evidence="3" id="KW-0235">DNA replication</keyword>
<dbReference type="GeneID" id="96902343"/>
<sequence length="405" mass="46682">MSNQQIQKCIRDIIQLNEKHDQDWTQGPLKKLLSATSTLYNTSINKVMLKQDEELARYHICAFIAAERLYQKTKDSAFEYSMNNIPLEPKKVRNLLNVFKSNIFQTSPVKNFHWSPSPKKSAGKKSPLKENDRFSSRDPNELRKELFGTPTKISPSKSLSPVKLSPGNLNTDSPIKARRKLAFEDSQSDSEQDEDSHIGSPERPTENPTKESTLDTSTNTPTKSPIKRRRRTKGPFSGGKVSLLHKKYYKVTPTELITLCNEFELPQTVAYGILDEYVAKSTYLTCPWQLVCGLVMNCVFIVFNDKRRNDPRIDHLLIDKMRRLMKSDGFSDINLCVKIVKELITGEQWFRDLQVKYNYFNGVNYDEQIAVKFGSMLQSDNNLVSREQYANWYKKIEQDLSLRGD</sequence>
<dbReference type="GO" id="GO:0005656">
    <property type="term" value="C:nuclear pre-replicative complex"/>
    <property type="evidence" value="ECO:0007669"/>
    <property type="project" value="EnsemblFungi"/>
</dbReference>
<reference evidence="8 9" key="1">
    <citation type="journal article" date="2011" name="Proc. Natl. Acad. Sci. U.S.A.">
        <title>Evolutionary erosion of yeast sex chromosomes by mating-type switching accidents.</title>
        <authorList>
            <person name="Gordon J.L."/>
            <person name="Armisen D."/>
            <person name="Proux-Wera E."/>
            <person name="Oheigeartaigh S.S."/>
            <person name="Byrne K.P."/>
            <person name="Wolfe K.H."/>
        </authorList>
    </citation>
    <scope>NUCLEOTIDE SEQUENCE [LARGE SCALE GENOMIC DNA]</scope>
    <source>
        <strain evidence="9">ATCC 76901 / BCRC 22586 / CBS 4309 / NBRC 1992 / NRRL Y-12630</strain>
    </source>
</reference>
<evidence type="ECO:0000313" key="8">
    <source>
        <dbReference type="EMBL" id="CCC68786.1"/>
    </source>
</evidence>
<accession>G0VA56</accession>
<dbReference type="GO" id="GO:0006267">
    <property type="term" value="P:pre-replicative complex assembly involved in nuclear cell cycle DNA replication"/>
    <property type="evidence" value="ECO:0007669"/>
    <property type="project" value="EnsemblFungi"/>
</dbReference>
<dbReference type="InterPro" id="IPR016811">
    <property type="entry name" value="ORC6_fun"/>
</dbReference>
<dbReference type="KEGG" id="ncs:NCAS_0B07020"/>
<dbReference type="STRING" id="1064592.G0VA56"/>
<protein>
    <recommendedName>
        <fullName evidence="7">ORC6 first cyclin-like domain-containing protein</fullName>
    </recommendedName>
</protein>
<feature type="region of interest" description="Disordered" evidence="6">
    <location>
        <begin position="110"/>
        <end position="238"/>
    </location>
</feature>
<dbReference type="RefSeq" id="XP_003675157.1">
    <property type="nucleotide sequence ID" value="XM_003675109.1"/>
</dbReference>
<keyword evidence="4" id="KW-0238">DNA-binding</keyword>
<reference key="2">
    <citation type="submission" date="2011-08" db="EMBL/GenBank/DDBJ databases">
        <title>Genome sequence of Naumovozyma castellii.</title>
        <authorList>
            <person name="Gordon J.L."/>
            <person name="Armisen D."/>
            <person name="Proux-Wera E."/>
            <person name="OhEigeartaigh S.S."/>
            <person name="Byrne K.P."/>
            <person name="Wolfe K.H."/>
        </authorList>
    </citation>
    <scope>NUCLEOTIDE SEQUENCE</scope>
    <source>
        <strain>Type strain:CBS 4309</strain>
    </source>
</reference>
<dbReference type="EMBL" id="HE576753">
    <property type="protein sequence ID" value="CCC68786.1"/>
    <property type="molecule type" value="Genomic_DNA"/>
</dbReference>
<dbReference type="AlphaFoldDB" id="G0VA56"/>
<dbReference type="GO" id="GO:0005664">
    <property type="term" value="C:nuclear origin of replication recognition complex"/>
    <property type="evidence" value="ECO:0007669"/>
    <property type="project" value="EnsemblFungi"/>
</dbReference>
<dbReference type="OrthoDB" id="5367324at2759"/>
<feature type="compositionally biased region" description="Basic and acidic residues" evidence="6">
    <location>
        <begin position="127"/>
        <end position="146"/>
    </location>
</feature>
<evidence type="ECO:0000256" key="1">
    <source>
        <dbReference type="ARBA" id="ARBA00004123"/>
    </source>
</evidence>
<dbReference type="PIRSF" id="PIRSF022941">
    <property type="entry name" value="ORC6_fun"/>
    <property type="match status" value="1"/>
</dbReference>